<dbReference type="InParanoid" id="A0A067NRU3"/>
<evidence type="ECO:0000256" key="1">
    <source>
        <dbReference type="SAM" id="MobiDB-lite"/>
    </source>
</evidence>
<feature type="compositionally biased region" description="Low complexity" evidence="1">
    <location>
        <begin position="373"/>
        <end position="385"/>
    </location>
</feature>
<feature type="compositionally biased region" description="Polar residues" evidence="1">
    <location>
        <begin position="221"/>
        <end position="240"/>
    </location>
</feature>
<reference evidence="3" key="1">
    <citation type="journal article" date="2014" name="Proc. Natl. Acad. Sci. U.S.A.">
        <title>Extensive sampling of basidiomycete genomes demonstrates inadequacy of the white-rot/brown-rot paradigm for wood decay fungi.</title>
        <authorList>
            <person name="Riley R."/>
            <person name="Salamov A.A."/>
            <person name="Brown D.W."/>
            <person name="Nagy L.G."/>
            <person name="Floudas D."/>
            <person name="Held B.W."/>
            <person name="Levasseur A."/>
            <person name="Lombard V."/>
            <person name="Morin E."/>
            <person name="Otillar R."/>
            <person name="Lindquist E.A."/>
            <person name="Sun H."/>
            <person name="LaButti K.M."/>
            <person name="Schmutz J."/>
            <person name="Jabbour D."/>
            <person name="Luo H."/>
            <person name="Baker S.E."/>
            <person name="Pisabarro A.G."/>
            <person name="Walton J.D."/>
            <person name="Blanchette R.A."/>
            <person name="Henrissat B."/>
            <person name="Martin F."/>
            <person name="Cullen D."/>
            <person name="Hibbett D.S."/>
            <person name="Grigoriev I.V."/>
        </authorList>
    </citation>
    <scope>NUCLEOTIDE SEQUENCE [LARGE SCALE GENOMIC DNA]</scope>
    <source>
        <strain evidence="3">PC15</strain>
    </source>
</reference>
<proteinExistence type="predicted"/>
<dbReference type="Proteomes" id="UP000027073">
    <property type="component" value="Unassembled WGS sequence"/>
</dbReference>
<feature type="compositionally biased region" description="Basic residues" evidence="1">
    <location>
        <begin position="283"/>
        <end position="293"/>
    </location>
</feature>
<accession>A0A067NRU3</accession>
<name>A0A067NRU3_PLEO1</name>
<feature type="compositionally biased region" description="Low complexity" evidence="1">
    <location>
        <begin position="443"/>
        <end position="454"/>
    </location>
</feature>
<dbReference type="OrthoDB" id="3245731at2759"/>
<feature type="compositionally biased region" description="Polar residues" evidence="1">
    <location>
        <begin position="414"/>
        <end position="437"/>
    </location>
</feature>
<dbReference type="EMBL" id="KL198007">
    <property type="protein sequence ID" value="KDQ29740.1"/>
    <property type="molecule type" value="Genomic_DNA"/>
</dbReference>
<dbReference type="VEuPathDB" id="FungiDB:PLEOSDRAFT_1112423"/>
<feature type="compositionally biased region" description="Low complexity" evidence="1">
    <location>
        <begin position="396"/>
        <end position="411"/>
    </location>
</feature>
<dbReference type="AlphaFoldDB" id="A0A067NRU3"/>
<sequence>MVFGLFSRKPTQNLEPPVEEQQLRTPSPSTIQRDASPFPLVEESGTVLDQSDLYNLIRSVPAKTLHDYSLSRLRPSSPAPTADGSLPPQILAGLTAFFSSLTPPPTLHCVRCHKFYMDVENDDRACRVSHDDDSAEVDRHETLWECCGKTVEGDGDMGPPDGWCYEGMHTTDIKRARFRADSTLYDDKLVSCSVLRCHEPPNSSPRSTRSTKSRRARVTSPSKLYRTTTASASPVRSNVTGKRRRSLEDDETADLPAIISNGHKGKDRASRLDESDEEDRGRARAPVKKRPRKSISSPSRTSETLVAERSDSRPRLPRQSTEILATALQNEASRDDASDMGPAGRTRSRSRSRVRPKSTSSFATFAAAMINNSAKASTPTPSSSKRNTSVSPTLTKPAYKSASKPPSKIASMNPAPNTTAHGRGSSIFSATSEQTDVSARARTPVSTASTPSTPKHSTERLAHRCGSRMSVVVEIPVSRYSSRSPAAPPPSKAPKSGAKPRNCTSDDIGNPLKGPVGNKGTSLLSQHLSQVVGSSVDGEDMLYST</sequence>
<protein>
    <submittedName>
        <fullName evidence="2">Uncharacterized protein</fullName>
    </submittedName>
</protein>
<organism evidence="2 3">
    <name type="scientific">Pleurotus ostreatus (strain PC15)</name>
    <name type="common">Oyster mushroom</name>
    <dbReference type="NCBI Taxonomy" id="1137138"/>
    <lineage>
        <taxon>Eukaryota</taxon>
        <taxon>Fungi</taxon>
        <taxon>Dikarya</taxon>
        <taxon>Basidiomycota</taxon>
        <taxon>Agaricomycotina</taxon>
        <taxon>Agaricomycetes</taxon>
        <taxon>Agaricomycetidae</taxon>
        <taxon>Agaricales</taxon>
        <taxon>Pleurotineae</taxon>
        <taxon>Pleurotaceae</taxon>
        <taxon>Pleurotus</taxon>
    </lineage>
</organism>
<evidence type="ECO:0000313" key="2">
    <source>
        <dbReference type="EMBL" id="KDQ29740.1"/>
    </source>
</evidence>
<dbReference type="HOGENOM" id="CLU_499777_0_0_1"/>
<gene>
    <name evidence="2" type="ORF">PLEOSDRAFT_1112423</name>
</gene>
<feature type="region of interest" description="Disordered" evidence="1">
    <location>
        <begin position="196"/>
        <end position="359"/>
    </location>
</feature>
<feature type="region of interest" description="Disordered" evidence="1">
    <location>
        <begin position="373"/>
        <end position="521"/>
    </location>
</feature>
<feature type="compositionally biased region" description="Basic residues" evidence="1">
    <location>
        <begin position="346"/>
        <end position="356"/>
    </location>
</feature>
<feature type="compositionally biased region" description="Polar residues" evidence="1">
    <location>
        <begin position="318"/>
        <end position="331"/>
    </location>
</feature>
<evidence type="ECO:0000313" key="3">
    <source>
        <dbReference type="Proteomes" id="UP000027073"/>
    </source>
</evidence>
<feature type="region of interest" description="Disordered" evidence="1">
    <location>
        <begin position="9"/>
        <end position="31"/>
    </location>
</feature>